<dbReference type="Proteomes" id="UP000251314">
    <property type="component" value="Unassembled WGS sequence"/>
</dbReference>
<accession>A0A329RB72</accession>
<feature type="chain" id="PRO_5016365091" description="Reverse transcriptase Ty1/copia-type domain-containing protein" evidence="1">
    <location>
        <begin position="22"/>
        <end position="95"/>
    </location>
</feature>
<evidence type="ECO:0000256" key="1">
    <source>
        <dbReference type="SAM" id="SignalP"/>
    </source>
</evidence>
<feature type="domain" description="Reverse transcriptase Ty1/copia-type" evidence="2">
    <location>
        <begin position="4"/>
        <end position="92"/>
    </location>
</feature>
<evidence type="ECO:0000313" key="4">
    <source>
        <dbReference type="Proteomes" id="UP000251314"/>
    </source>
</evidence>
<name>A0A329RB72_9STRA</name>
<dbReference type="OrthoDB" id="117958at2759"/>
<feature type="signal peptide" evidence="1">
    <location>
        <begin position="1"/>
        <end position="21"/>
    </location>
</feature>
<sequence>MATFRLFVAVWVLLQLPIYHRDINTAYLNALLTIKQYLEDLDGYPCEEDGIIYMINTALYGLKQSGREWNREINAWFLRYGSQQCSTEPCLYYYD</sequence>
<gene>
    <name evidence="3" type="ORF">PC110_g21620</name>
</gene>
<dbReference type="EMBL" id="MJFZ01001495">
    <property type="protein sequence ID" value="RAW21937.1"/>
    <property type="molecule type" value="Genomic_DNA"/>
</dbReference>
<evidence type="ECO:0000313" key="3">
    <source>
        <dbReference type="EMBL" id="RAW21937.1"/>
    </source>
</evidence>
<dbReference type="InterPro" id="IPR013103">
    <property type="entry name" value="RVT_2"/>
</dbReference>
<keyword evidence="4" id="KW-1185">Reference proteome</keyword>
<evidence type="ECO:0000259" key="2">
    <source>
        <dbReference type="Pfam" id="PF07727"/>
    </source>
</evidence>
<protein>
    <recommendedName>
        <fullName evidence="2">Reverse transcriptase Ty1/copia-type domain-containing protein</fullName>
    </recommendedName>
</protein>
<dbReference type="Pfam" id="PF07727">
    <property type="entry name" value="RVT_2"/>
    <property type="match status" value="1"/>
</dbReference>
<dbReference type="AlphaFoldDB" id="A0A329RB72"/>
<dbReference type="STRING" id="29920.A0A329RB72"/>
<organism evidence="3 4">
    <name type="scientific">Phytophthora cactorum</name>
    <dbReference type="NCBI Taxonomy" id="29920"/>
    <lineage>
        <taxon>Eukaryota</taxon>
        <taxon>Sar</taxon>
        <taxon>Stramenopiles</taxon>
        <taxon>Oomycota</taxon>
        <taxon>Peronosporomycetes</taxon>
        <taxon>Peronosporales</taxon>
        <taxon>Peronosporaceae</taxon>
        <taxon>Phytophthora</taxon>
    </lineage>
</organism>
<comment type="caution">
    <text evidence="3">The sequence shown here is derived from an EMBL/GenBank/DDBJ whole genome shotgun (WGS) entry which is preliminary data.</text>
</comment>
<keyword evidence="1" id="KW-0732">Signal</keyword>
<dbReference type="VEuPathDB" id="FungiDB:PC110_g21620"/>
<reference evidence="3 4" key="1">
    <citation type="submission" date="2018-01" db="EMBL/GenBank/DDBJ databases">
        <title>Draft genome of the strawberry crown rot pathogen Phytophthora cactorum.</title>
        <authorList>
            <person name="Armitage A.D."/>
            <person name="Lysoe E."/>
            <person name="Nellist C.F."/>
            <person name="Harrison R.J."/>
            <person name="Brurberg M.B."/>
        </authorList>
    </citation>
    <scope>NUCLEOTIDE SEQUENCE [LARGE SCALE GENOMIC DNA]</scope>
    <source>
        <strain evidence="3 4">10300</strain>
    </source>
</reference>
<proteinExistence type="predicted"/>